<dbReference type="InterPro" id="IPR051132">
    <property type="entry name" value="3-5_Exonuclease_domain"/>
</dbReference>
<comment type="subcellular location">
    <subcellularLocation>
        <location evidence="1">Nucleus</location>
    </subcellularLocation>
</comment>
<gene>
    <name evidence="11" type="ORF">BDA99DRAFT_327489</name>
</gene>
<dbReference type="PANTHER" id="PTHR13620">
    <property type="entry name" value="3-5 EXONUCLEASE"/>
    <property type="match status" value="1"/>
</dbReference>
<dbReference type="InterPro" id="IPR036397">
    <property type="entry name" value="RNaseH_sf"/>
</dbReference>
<keyword evidence="7" id="KW-0539">Nucleus</keyword>
<feature type="domain" description="3'-5' exonuclease" evidence="10">
    <location>
        <begin position="55"/>
        <end position="236"/>
    </location>
</feature>
<evidence type="ECO:0000256" key="1">
    <source>
        <dbReference type="ARBA" id="ARBA00004123"/>
    </source>
</evidence>
<keyword evidence="4" id="KW-0378">Hydrolase</keyword>
<dbReference type="PANTHER" id="PTHR13620:SF109">
    <property type="entry name" value="3'-5' EXONUCLEASE"/>
    <property type="match status" value="1"/>
</dbReference>
<keyword evidence="6" id="KW-0460">Magnesium</keyword>
<reference evidence="11" key="2">
    <citation type="submission" date="2023-02" db="EMBL/GenBank/DDBJ databases">
        <authorList>
            <consortium name="DOE Joint Genome Institute"/>
            <person name="Mondo S.J."/>
            <person name="Chang Y."/>
            <person name="Wang Y."/>
            <person name="Ahrendt S."/>
            <person name="Andreopoulos W."/>
            <person name="Barry K."/>
            <person name="Beard J."/>
            <person name="Benny G.L."/>
            <person name="Blankenship S."/>
            <person name="Bonito G."/>
            <person name="Cuomo C."/>
            <person name="Desiro A."/>
            <person name="Gervers K.A."/>
            <person name="Hundley H."/>
            <person name="Kuo A."/>
            <person name="LaButti K."/>
            <person name="Lang B.F."/>
            <person name="Lipzen A."/>
            <person name="O'Donnell K."/>
            <person name="Pangilinan J."/>
            <person name="Reynolds N."/>
            <person name="Sandor L."/>
            <person name="Smith M.W."/>
            <person name="Tsang A."/>
            <person name="Grigoriev I.V."/>
            <person name="Stajich J.E."/>
            <person name="Spatafora J.W."/>
        </authorList>
    </citation>
    <scope>NUCLEOTIDE SEQUENCE</scope>
    <source>
        <strain evidence="11">RSA 2281</strain>
    </source>
</reference>
<comment type="caution">
    <text evidence="11">The sequence shown here is derived from an EMBL/GenBank/DDBJ whole genome shotgun (WGS) entry which is preliminary data.</text>
</comment>
<dbReference type="GO" id="GO:0008408">
    <property type="term" value="F:3'-5' exonuclease activity"/>
    <property type="evidence" value="ECO:0007669"/>
    <property type="project" value="InterPro"/>
</dbReference>
<dbReference type="EMBL" id="JAIXMP010000007">
    <property type="protein sequence ID" value="KAI9270703.1"/>
    <property type="molecule type" value="Genomic_DNA"/>
</dbReference>
<dbReference type="Proteomes" id="UP001209540">
    <property type="component" value="Unassembled WGS sequence"/>
</dbReference>
<reference evidence="11" key="1">
    <citation type="journal article" date="2022" name="IScience">
        <title>Evolution of zygomycete secretomes and the origins of terrestrial fungal ecologies.</title>
        <authorList>
            <person name="Chang Y."/>
            <person name="Wang Y."/>
            <person name="Mondo S."/>
            <person name="Ahrendt S."/>
            <person name="Andreopoulos W."/>
            <person name="Barry K."/>
            <person name="Beard J."/>
            <person name="Benny G.L."/>
            <person name="Blankenship S."/>
            <person name="Bonito G."/>
            <person name="Cuomo C."/>
            <person name="Desiro A."/>
            <person name="Gervers K.A."/>
            <person name="Hundley H."/>
            <person name="Kuo A."/>
            <person name="LaButti K."/>
            <person name="Lang B.F."/>
            <person name="Lipzen A."/>
            <person name="O'Donnell K."/>
            <person name="Pangilinan J."/>
            <person name="Reynolds N."/>
            <person name="Sandor L."/>
            <person name="Smith M.E."/>
            <person name="Tsang A."/>
            <person name="Grigoriev I.V."/>
            <person name="Stajich J.E."/>
            <person name="Spatafora J.W."/>
        </authorList>
    </citation>
    <scope>NUCLEOTIDE SEQUENCE</scope>
    <source>
        <strain evidence="11">RSA 2281</strain>
    </source>
</reference>
<protein>
    <recommendedName>
        <fullName evidence="8">3'-5' exonuclease</fullName>
    </recommendedName>
    <alternativeName>
        <fullName evidence="9">Werner Syndrome-like exonuclease</fullName>
    </alternativeName>
</protein>
<dbReference type="CDD" id="cd06141">
    <property type="entry name" value="WRN_exo"/>
    <property type="match status" value="1"/>
</dbReference>
<dbReference type="GO" id="GO:0046872">
    <property type="term" value="F:metal ion binding"/>
    <property type="evidence" value="ECO:0007669"/>
    <property type="project" value="UniProtKB-KW"/>
</dbReference>
<dbReference type="Gene3D" id="3.30.420.10">
    <property type="entry name" value="Ribonuclease H-like superfamily/Ribonuclease H"/>
    <property type="match status" value="1"/>
</dbReference>
<dbReference type="GO" id="GO:0003676">
    <property type="term" value="F:nucleic acid binding"/>
    <property type="evidence" value="ECO:0007669"/>
    <property type="project" value="InterPro"/>
</dbReference>
<keyword evidence="2" id="KW-0540">Nuclease</keyword>
<dbReference type="GO" id="GO:0006139">
    <property type="term" value="P:nucleobase-containing compound metabolic process"/>
    <property type="evidence" value="ECO:0007669"/>
    <property type="project" value="InterPro"/>
</dbReference>
<evidence type="ECO:0000256" key="6">
    <source>
        <dbReference type="ARBA" id="ARBA00022842"/>
    </source>
</evidence>
<evidence type="ECO:0000313" key="11">
    <source>
        <dbReference type="EMBL" id="KAI9270703.1"/>
    </source>
</evidence>
<dbReference type="Pfam" id="PF01612">
    <property type="entry name" value="DNA_pol_A_exo1"/>
    <property type="match status" value="1"/>
</dbReference>
<dbReference type="SUPFAM" id="SSF53098">
    <property type="entry name" value="Ribonuclease H-like"/>
    <property type="match status" value="1"/>
</dbReference>
<evidence type="ECO:0000259" key="10">
    <source>
        <dbReference type="SMART" id="SM00474"/>
    </source>
</evidence>
<dbReference type="SMART" id="SM00474">
    <property type="entry name" value="35EXOc"/>
    <property type="match status" value="1"/>
</dbReference>
<accession>A0AAD5K5W8</accession>
<evidence type="ECO:0000256" key="8">
    <source>
        <dbReference type="ARBA" id="ARBA00040531"/>
    </source>
</evidence>
<keyword evidence="5" id="KW-0269">Exonuclease</keyword>
<evidence type="ECO:0000256" key="9">
    <source>
        <dbReference type="ARBA" id="ARBA00042761"/>
    </source>
</evidence>
<keyword evidence="12" id="KW-1185">Reference proteome</keyword>
<evidence type="ECO:0000256" key="7">
    <source>
        <dbReference type="ARBA" id="ARBA00023242"/>
    </source>
</evidence>
<dbReference type="InterPro" id="IPR012337">
    <property type="entry name" value="RNaseH-like_sf"/>
</dbReference>
<keyword evidence="3" id="KW-0479">Metal-binding</keyword>
<evidence type="ECO:0000256" key="5">
    <source>
        <dbReference type="ARBA" id="ARBA00022839"/>
    </source>
</evidence>
<evidence type="ECO:0000256" key="2">
    <source>
        <dbReference type="ARBA" id="ARBA00022722"/>
    </source>
</evidence>
<dbReference type="InterPro" id="IPR002562">
    <property type="entry name" value="3'-5'_exonuclease_dom"/>
</dbReference>
<evidence type="ECO:0000256" key="4">
    <source>
        <dbReference type="ARBA" id="ARBA00022801"/>
    </source>
</evidence>
<sequence>MSRQTVEVGQIMEEKETKTVRRALPKTFSEPIPSQAEEFSFPDYPTIEYPSHYNVICISDPKDMNKQMINLLSKKETVFGLDMEWQPQFQKGKPQHKVGLIQICSSDSILLFQTARLHVLPTELVRFLKNPNLFKSGVNIRGDGLKLQRDFNVVTNGLVELERMTRHIDSPLLMQTHKRSLSALTSLFLEKNMPKSKSVRLSNWARVHLTAQQIRYAACDAYASYRLCTVFRDLLLKQHKSHITSFIIHLSNESITPKVG</sequence>
<evidence type="ECO:0000256" key="3">
    <source>
        <dbReference type="ARBA" id="ARBA00022723"/>
    </source>
</evidence>
<dbReference type="AlphaFoldDB" id="A0AAD5K5W8"/>
<proteinExistence type="predicted"/>
<organism evidence="11 12">
    <name type="scientific">Phascolomyces articulosus</name>
    <dbReference type="NCBI Taxonomy" id="60185"/>
    <lineage>
        <taxon>Eukaryota</taxon>
        <taxon>Fungi</taxon>
        <taxon>Fungi incertae sedis</taxon>
        <taxon>Mucoromycota</taxon>
        <taxon>Mucoromycotina</taxon>
        <taxon>Mucoromycetes</taxon>
        <taxon>Mucorales</taxon>
        <taxon>Lichtheimiaceae</taxon>
        <taxon>Phascolomyces</taxon>
    </lineage>
</organism>
<name>A0AAD5K5W8_9FUNG</name>
<dbReference type="GO" id="GO:0005634">
    <property type="term" value="C:nucleus"/>
    <property type="evidence" value="ECO:0007669"/>
    <property type="project" value="UniProtKB-SubCell"/>
</dbReference>
<evidence type="ECO:0000313" key="12">
    <source>
        <dbReference type="Proteomes" id="UP001209540"/>
    </source>
</evidence>